<feature type="compositionally biased region" description="Basic and acidic residues" evidence="1">
    <location>
        <begin position="348"/>
        <end position="358"/>
    </location>
</feature>
<dbReference type="AlphaFoldDB" id="A0A0E0QPF2"/>
<name>A0A0E0QPF2_ORYRU</name>
<accession>A0A0E0QPF2</accession>
<organism evidence="3 4">
    <name type="scientific">Oryza rufipogon</name>
    <name type="common">Brownbeard rice</name>
    <name type="synonym">Asian wild rice</name>
    <dbReference type="NCBI Taxonomy" id="4529"/>
    <lineage>
        <taxon>Eukaryota</taxon>
        <taxon>Viridiplantae</taxon>
        <taxon>Streptophyta</taxon>
        <taxon>Embryophyta</taxon>
        <taxon>Tracheophyta</taxon>
        <taxon>Spermatophyta</taxon>
        <taxon>Magnoliopsida</taxon>
        <taxon>Liliopsida</taxon>
        <taxon>Poales</taxon>
        <taxon>Poaceae</taxon>
        <taxon>BOP clade</taxon>
        <taxon>Oryzoideae</taxon>
        <taxon>Oryzeae</taxon>
        <taxon>Oryzinae</taxon>
        <taxon>Oryza</taxon>
    </lineage>
</organism>
<feature type="compositionally biased region" description="Basic and acidic residues" evidence="1">
    <location>
        <begin position="321"/>
        <end position="331"/>
    </location>
</feature>
<reference evidence="3" key="2">
    <citation type="submission" date="2015-06" db="UniProtKB">
        <authorList>
            <consortium name="EnsemblPlants"/>
        </authorList>
    </citation>
    <scope>IDENTIFICATION</scope>
</reference>
<evidence type="ECO:0000259" key="2">
    <source>
        <dbReference type="Pfam" id="PF24530"/>
    </source>
</evidence>
<feature type="region of interest" description="Disordered" evidence="1">
    <location>
        <begin position="321"/>
        <end position="390"/>
    </location>
</feature>
<evidence type="ECO:0000313" key="3">
    <source>
        <dbReference type="EnsemblPlants" id="ORUFI09G05210.1"/>
    </source>
</evidence>
<feature type="compositionally biased region" description="Low complexity" evidence="1">
    <location>
        <begin position="421"/>
        <end position="438"/>
    </location>
</feature>
<proteinExistence type="predicted"/>
<dbReference type="PANTHER" id="PTHR33075:SF7">
    <property type="entry name" value="OS02G0303350 PROTEIN"/>
    <property type="match status" value="1"/>
</dbReference>
<feature type="region of interest" description="Disordered" evidence="1">
    <location>
        <begin position="403"/>
        <end position="496"/>
    </location>
</feature>
<feature type="domain" description="DUF7597" evidence="2">
    <location>
        <begin position="11"/>
        <end position="133"/>
    </location>
</feature>
<evidence type="ECO:0000256" key="1">
    <source>
        <dbReference type="SAM" id="MobiDB-lite"/>
    </source>
</evidence>
<reference evidence="4" key="1">
    <citation type="submission" date="2013-06" db="EMBL/GenBank/DDBJ databases">
        <authorList>
            <person name="Zhao Q."/>
        </authorList>
    </citation>
    <scope>NUCLEOTIDE SEQUENCE</scope>
    <source>
        <strain evidence="4">cv. W1943</strain>
    </source>
</reference>
<dbReference type="PANTHER" id="PTHR33075">
    <property type="entry name" value="OS02G0499800 PROTEIN"/>
    <property type="match status" value="1"/>
</dbReference>
<dbReference type="HOGENOM" id="CLU_506614_0_0_1"/>
<keyword evidence="4" id="KW-1185">Reference proteome</keyword>
<feature type="compositionally biased region" description="Polar residues" evidence="1">
    <location>
        <begin position="443"/>
        <end position="457"/>
    </location>
</feature>
<dbReference type="EnsemblPlants" id="ORUFI09G05210.1">
    <property type="protein sequence ID" value="ORUFI09G05210.1"/>
    <property type="gene ID" value="ORUFI09G05210"/>
</dbReference>
<dbReference type="Proteomes" id="UP000008022">
    <property type="component" value="Unassembled WGS sequence"/>
</dbReference>
<protein>
    <recommendedName>
        <fullName evidence="2">DUF7597 domain-containing protein</fullName>
    </recommendedName>
</protein>
<feature type="compositionally biased region" description="Polar residues" evidence="1">
    <location>
        <begin position="377"/>
        <end position="389"/>
    </location>
</feature>
<feature type="compositionally biased region" description="Polar residues" evidence="1">
    <location>
        <begin position="467"/>
        <end position="477"/>
    </location>
</feature>
<dbReference type="Gramene" id="ORUFI09G05210.1">
    <property type="protein sequence ID" value="ORUFI09G05210.1"/>
    <property type="gene ID" value="ORUFI09G05210"/>
</dbReference>
<feature type="compositionally biased region" description="Acidic residues" evidence="1">
    <location>
        <begin position="486"/>
        <end position="495"/>
    </location>
</feature>
<sequence length="538" mass="60532">MADLPEELHYPQYFLPPSLQIEEHLSRASRADVTIQNHPTKRHEDFVAVLVEPQPPEGSIQDLIHQVVHIINHQYRFQVVRTIRFPLALCLVHITSEVRTDALLAGDPMVLNNGDFNARFVCPDNLDNRHNCPFSRDGWIMILGIPLDFRNESDIERVVNTFGKLVRWDHRDRVLGRVLARCLYSDPSAIPRKIVMENPANKGGYGESWTLQTFVLNGEFTDVFPMDENLPPTWMRTMLWKFRLNKSSIISKQMFMKRCNMTLQLLDDSATLQLLNITGGLVSSLVYLYRYLEVWHMAFGSSKDQVVLPAKCRRVDAEQTEVVKRPRDKLLHGSGNLRMFPSSSAQGEKSDLNQESPKKRSGVQPEPLTAHSDDMKNSIQPASPNSAEDIQNVDVDVSDVLPEDVSKGSTLPRFPLNTKGSATASTRRPSTRATMTATIPRFPSTTLGSASTRWFSPNSPPLGFTRRISSTPGSSSTKAKVTPADVDVDDDDKDDIADVARINKTDDDDKDLEGDVLSYKELRVKVKELGVALKRKTK</sequence>
<dbReference type="InterPro" id="IPR056018">
    <property type="entry name" value="DUF7597"/>
</dbReference>
<dbReference type="Pfam" id="PF24530">
    <property type="entry name" value="DUF7597"/>
    <property type="match status" value="1"/>
</dbReference>
<evidence type="ECO:0000313" key="4">
    <source>
        <dbReference type="Proteomes" id="UP000008022"/>
    </source>
</evidence>